<reference evidence="1" key="2">
    <citation type="journal article" date="2015" name="Fish Shellfish Immunol.">
        <title>Early steps in the European eel (Anguilla anguilla)-Vibrio vulnificus interaction in the gills: Role of the RtxA13 toxin.</title>
        <authorList>
            <person name="Callol A."/>
            <person name="Pajuelo D."/>
            <person name="Ebbesson L."/>
            <person name="Teles M."/>
            <person name="MacKenzie S."/>
            <person name="Amaro C."/>
        </authorList>
    </citation>
    <scope>NUCLEOTIDE SEQUENCE</scope>
</reference>
<evidence type="ECO:0000313" key="1">
    <source>
        <dbReference type="EMBL" id="JAH50151.1"/>
    </source>
</evidence>
<name>A0A0E9T927_ANGAN</name>
<organism evidence="1">
    <name type="scientific">Anguilla anguilla</name>
    <name type="common">European freshwater eel</name>
    <name type="synonym">Muraena anguilla</name>
    <dbReference type="NCBI Taxonomy" id="7936"/>
    <lineage>
        <taxon>Eukaryota</taxon>
        <taxon>Metazoa</taxon>
        <taxon>Chordata</taxon>
        <taxon>Craniata</taxon>
        <taxon>Vertebrata</taxon>
        <taxon>Euteleostomi</taxon>
        <taxon>Actinopterygii</taxon>
        <taxon>Neopterygii</taxon>
        <taxon>Teleostei</taxon>
        <taxon>Anguilliformes</taxon>
        <taxon>Anguillidae</taxon>
        <taxon>Anguilla</taxon>
    </lineage>
</organism>
<dbReference type="EMBL" id="GBXM01058426">
    <property type="protein sequence ID" value="JAH50151.1"/>
    <property type="molecule type" value="Transcribed_RNA"/>
</dbReference>
<proteinExistence type="predicted"/>
<protein>
    <submittedName>
        <fullName evidence="1">Uncharacterized protein</fullName>
    </submittedName>
</protein>
<dbReference type="AlphaFoldDB" id="A0A0E9T927"/>
<sequence>MTRHLVKAFRVQYISSVFCRMFVHSYSQTSVCCERYRLPTFQGPEPFQTCDPIC</sequence>
<accession>A0A0E9T927</accession>
<reference evidence="1" key="1">
    <citation type="submission" date="2014-11" db="EMBL/GenBank/DDBJ databases">
        <authorList>
            <person name="Amaro Gonzalez C."/>
        </authorList>
    </citation>
    <scope>NUCLEOTIDE SEQUENCE</scope>
</reference>